<dbReference type="OrthoDB" id="4757095at2759"/>
<comment type="caution">
    <text evidence="3">The sequence shown here is derived from an EMBL/GenBank/DDBJ whole genome shotgun (WGS) entry which is preliminary data.</text>
</comment>
<protein>
    <recommendedName>
        <fullName evidence="2">DUF7730 domain-containing protein</fullName>
    </recommendedName>
</protein>
<dbReference type="EMBL" id="MCFA01000029">
    <property type="protein sequence ID" value="ORY14900.1"/>
    <property type="molecule type" value="Genomic_DNA"/>
</dbReference>
<feature type="chain" id="PRO_5013345043" description="DUF7730 domain-containing protein" evidence="1">
    <location>
        <begin position="24"/>
        <end position="132"/>
    </location>
</feature>
<accession>A0A1Y1ZXH6</accession>
<feature type="domain" description="DUF7730" evidence="2">
    <location>
        <begin position="37"/>
        <end position="132"/>
    </location>
</feature>
<organism evidence="3 4">
    <name type="scientific">Clohesyomyces aquaticus</name>
    <dbReference type="NCBI Taxonomy" id="1231657"/>
    <lineage>
        <taxon>Eukaryota</taxon>
        <taxon>Fungi</taxon>
        <taxon>Dikarya</taxon>
        <taxon>Ascomycota</taxon>
        <taxon>Pezizomycotina</taxon>
        <taxon>Dothideomycetes</taxon>
        <taxon>Pleosporomycetidae</taxon>
        <taxon>Pleosporales</taxon>
        <taxon>Lindgomycetaceae</taxon>
        <taxon>Clohesyomyces</taxon>
    </lineage>
</organism>
<evidence type="ECO:0000259" key="2">
    <source>
        <dbReference type="Pfam" id="PF24864"/>
    </source>
</evidence>
<evidence type="ECO:0000313" key="4">
    <source>
        <dbReference type="Proteomes" id="UP000193144"/>
    </source>
</evidence>
<keyword evidence="4" id="KW-1185">Reference proteome</keyword>
<dbReference type="Pfam" id="PF24864">
    <property type="entry name" value="DUF7730"/>
    <property type="match status" value="1"/>
</dbReference>
<name>A0A1Y1ZXH6_9PLEO</name>
<dbReference type="AlphaFoldDB" id="A0A1Y1ZXH6"/>
<dbReference type="InterPro" id="IPR056632">
    <property type="entry name" value="DUF7730"/>
</dbReference>
<proteinExistence type="predicted"/>
<keyword evidence="1" id="KW-0732">Signal</keyword>
<reference evidence="3 4" key="1">
    <citation type="submission" date="2016-07" db="EMBL/GenBank/DDBJ databases">
        <title>Pervasive Adenine N6-methylation of Active Genes in Fungi.</title>
        <authorList>
            <consortium name="DOE Joint Genome Institute"/>
            <person name="Mondo S.J."/>
            <person name="Dannebaum R.O."/>
            <person name="Kuo R.C."/>
            <person name="Labutti K."/>
            <person name="Haridas S."/>
            <person name="Kuo A."/>
            <person name="Salamov A."/>
            <person name="Ahrendt S.R."/>
            <person name="Lipzen A."/>
            <person name="Sullivan W."/>
            <person name="Andreopoulos W.B."/>
            <person name="Clum A."/>
            <person name="Lindquist E."/>
            <person name="Daum C."/>
            <person name="Ramamoorthy G.K."/>
            <person name="Gryganskyi A."/>
            <person name="Culley D."/>
            <person name="Magnuson J.K."/>
            <person name="James T.Y."/>
            <person name="O'Malley M.A."/>
            <person name="Stajich J.E."/>
            <person name="Spatafora J.W."/>
            <person name="Visel A."/>
            <person name="Grigoriev I.V."/>
        </authorList>
    </citation>
    <scope>NUCLEOTIDE SEQUENCE [LARGE SCALE GENOMIC DNA]</scope>
    <source>
        <strain evidence="3 4">CBS 115471</strain>
    </source>
</reference>
<feature type="signal peptide" evidence="1">
    <location>
        <begin position="1"/>
        <end position="23"/>
    </location>
</feature>
<dbReference type="Proteomes" id="UP000193144">
    <property type="component" value="Unassembled WGS sequence"/>
</dbReference>
<evidence type="ECO:0000313" key="3">
    <source>
        <dbReference type="EMBL" id="ORY14900.1"/>
    </source>
</evidence>
<sequence length="132" mass="15128">MAFSLKFLPLVKWISSCILGVKSACRWLVSRRSKQIAQTTSTILAKLPTEIRISIWSLAIGKNYFHVTARDGMQRCRVCDPTIWKNMLLDNCAVDRNEEERITDYVNKSKTGNNDTEGHYDISSLLLVCRQM</sequence>
<evidence type="ECO:0000256" key="1">
    <source>
        <dbReference type="SAM" id="SignalP"/>
    </source>
</evidence>
<gene>
    <name evidence="3" type="ORF">BCR34DRAFT_201887</name>
</gene>